<dbReference type="GO" id="GO:0004714">
    <property type="term" value="F:transmembrane receptor protein tyrosine kinase activity"/>
    <property type="evidence" value="ECO:0007669"/>
    <property type="project" value="UniProtKB-EC"/>
</dbReference>
<keyword evidence="5" id="KW-0175">Coiled coil</keyword>
<dbReference type="STRING" id="670580.A0A1X6MLS5"/>
<organism evidence="9 10">
    <name type="scientific">Postia placenta MAD-698-R-SB12</name>
    <dbReference type="NCBI Taxonomy" id="670580"/>
    <lineage>
        <taxon>Eukaryota</taxon>
        <taxon>Fungi</taxon>
        <taxon>Dikarya</taxon>
        <taxon>Basidiomycota</taxon>
        <taxon>Agaricomycotina</taxon>
        <taxon>Agaricomycetes</taxon>
        <taxon>Polyporales</taxon>
        <taxon>Adustoporiaceae</taxon>
        <taxon>Rhodonia</taxon>
    </lineage>
</organism>
<sequence length="1042" mass="113030">MGFSPRLLLCALLPLLLSRRNLATQTNRTIDDHYGDSVTGVVPIYASSWNYGPSCPGCRVQPNPELVFDQSWHDATAHPGQSEPQTVTLTFTGTAIWVFCPLPGYIEWITTFVNISFALDGQVDGTFTSPGTGPDMLYNVTVYSKTGLPNTQHTLVITPQYYVNASYIAFDYAMYTVITTDSRGHTVTTTETSVFTSTSRSPTVTSGSPDRVKSTASSGVTSSATSKTPHSSTVTPGGSLSTSPSPQPSIGIIIGATVGGLLIIIAAAVFYFCRRRRLRRRLLRQTQLRRIEELSPPITPSFDTYQDQPMTGRRVSFSDEEPKPLLRSRSTLSLSPLSLTGTSIGVEPSVDLSDTVAQSSRRRGTSGATDHDDSRTDITKATLMEEELTRLEHLLHQGAAPPEPTAAVARADVPSEAIAPQEVAGQGDAALRRQIELLQNWESLCQQMLCIIDLSMQTSKRFHSNLFSSDNEVRKLPFYQDVFLRMGFSPRLIPVIVLLFLPRFLASQTIRTIDDHYGDSVTGVVPVYGNVWNYGPTCPGCMVQPNPELVFDRSWHDATAHPGDPEPHDVTLTFTGTAIWVFCPMPGYISEWVTTFVNISFALDGKADGTYTSPGTGPDILYNITVYSKMGLPNTQHTLVITPQYDVNPSYIAFDYAMYMYEDVETPSNTNTSISITSVGTSTAATGSASQVVTSTETTAPTSEPPTSSINSAVIQSHSSGNPTSRVDFTPTSSDESSSTTTTATSGTYYPSSTIADSGQVSAGSSTPSHGSRAHIGAIVGGVVGGFAVVVAVAVLYFCYCRRRRSQSAWANHMAKIYTAGSTASSHNQDQPPSWRQGEFTDEKSNPLLRFTPSSSRLPRMRTTAIVGTAADVDHDAQTGITEKARMQEELNRLEQEMADLLRQQASAYRDAMSMRVESSLDDAATQEAAVDGDATSKVTEDGIWENEGTRQKPRSTGNSTAVLIASTLVPSEAGMIYTQDTGVNTHHWQHCESKAYVEAVWVCTRAWLRPEGTTSSTYVQAYKVQQFTICVDEGMGAGTVQ</sequence>
<keyword evidence="7" id="KW-1133">Transmembrane helix</keyword>
<dbReference type="Proteomes" id="UP000194127">
    <property type="component" value="Unassembled WGS sequence"/>
</dbReference>
<gene>
    <name evidence="9" type="ORF">POSPLADRAFT_1050317</name>
</gene>
<feature type="chain" id="PRO_5012010328" description="receptor protein-tyrosine kinase" evidence="8">
    <location>
        <begin position="24"/>
        <end position="1042"/>
    </location>
</feature>
<dbReference type="InterPro" id="IPR044912">
    <property type="entry name" value="Egfr_JX_dom"/>
</dbReference>
<evidence type="ECO:0000313" key="10">
    <source>
        <dbReference type="Proteomes" id="UP000194127"/>
    </source>
</evidence>
<feature type="region of interest" description="Disordered" evidence="6">
    <location>
        <begin position="685"/>
        <end position="772"/>
    </location>
</feature>
<keyword evidence="4" id="KW-0829">Tyrosine-protein kinase</keyword>
<feature type="compositionally biased region" description="Low complexity" evidence="6">
    <location>
        <begin position="730"/>
        <end position="754"/>
    </location>
</feature>
<feature type="transmembrane region" description="Helical" evidence="7">
    <location>
        <begin position="776"/>
        <end position="800"/>
    </location>
</feature>
<keyword evidence="3" id="KW-0418">Kinase</keyword>
<dbReference type="PANTHER" id="PTHR16861">
    <property type="entry name" value="GLYCOPROTEIN 38"/>
    <property type="match status" value="1"/>
</dbReference>
<reference evidence="9 10" key="1">
    <citation type="submission" date="2017-04" db="EMBL/GenBank/DDBJ databases">
        <title>Genome Sequence of the Model Brown-Rot Fungus Postia placenta SB12.</title>
        <authorList>
            <consortium name="DOE Joint Genome Institute"/>
            <person name="Gaskell J."/>
            <person name="Kersten P."/>
            <person name="Larrondo L.F."/>
            <person name="Canessa P."/>
            <person name="Martinez D."/>
            <person name="Hibbett D."/>
            <person name="Schmoll M."/>
            <person name="Kubicek C.P."/>
            <person name="Martinez A.T."/>
            <person name="Yadav J."/>
            <person name="Master E."/>
            <person name="Magnuson J.K."/>
            <person name="James T."/>
            <person name="Yaver D."/>
            <person name="Berka R."/>
            <person name="Labutti K."/>
            <person name="Lipzen A."/>
            <person name="Aerts A."/>
            <person name="Barry K."/>
            <person name="Henrissat B."/>
            <person name="Blanchette R."/>
            <person name="Grigoriev I."/>
            <person name="Cullen D."/>
        </authorList>
    </citation>
    <scope>NUCLEOTIDE SEQUENCE [LARGE SCALE GENOMIC DNA]</scope>
    <source>
        <strain evidence="9 10">MAD-698-R-SB12</strain>
    </source>
</reference>
<feature type="coiled-coil region" evidence="5">
    <location>
        <begin position="877"/>
        <end position="911"/>
    </location>
</feature>
<keyword evidence="7" id="KW-0812">Transmembrane</keyword>
<feature type="region of interest" description="Disordered" evidence="6">
    <location>
        <begin position="350"/>
        <end position="377"/>
    </location>
</feature>
<feature type="signal peptide" evidence="8">
    <location>
        <begin position="1"/>
        <end position="23"/>
    </location>
</feature>
<keyword evidence="8" id="KW-0732">Signal</keyword>
<evidence type="ECO:0000256" key="1">
    <source>
        <dbReference type="ARBA" id="ARBA00011902"/>
    </source>
</evidence>
<proteinExistence type="predicted"/>
<feature type="region of interest" description="Disordered" evidence="6">
    <location>
        <begin position="821"/>
        <end position="841"/>
    </location>
</feature>
<feature type="compositionally biased region" description="Low complexity" evidence="6">
    <location>
        <begin position="214"/>
        <end position="246"/>
    </location>
</feature>
<feature type="compositionally biased region" description="Polar residues" evidence="6">
    <location>
        <begin position="821"/>
        <end position="834"/>
    </location>
</feature>
<evidence type="ECO:0000256" key="8">
    <source>
        <dbReference type="SAM" id="SignalP"/>
    </source>
</evidence>
<evidence type="ECO:0000313" key="9">
    <source>
        <dbReference type="EMBL" id="OSX57315.1"/>
    </source>
</evidence>
<keyword evidence="2" id="KW-0808">Transferase</keyword>
<evidence type="ECO:0000256" key="2">
    <source>
        <dbReference type="ARBA" id="ARBA00022679"/>
    </source>
</evidence>
<dbReference type="PANTHER" id="PTHR16861:SF4">
    <property type="entry name" value="SH3 DOMAIN PROTEIN (AFU_ORTHOLOGUE AFUA_1G13610)"/>
    <property type="match status" value="1"/>
</dbReference>
<feature type="compositionally biased region" description="Low complexity" evidence="6">
    <location>
        <begin position="188"/>
        <end position="201"/>
    </location>
</feature>
<evidence type="ECO:0000256" key="7">
    <source>
        <dbReference type="SAM" id="Phobius"/>
    </source>
</evidence>
<name>A0A1X6MLS5_9APHY</name>
<dbReference type="GeneID" id="36324907"/>
<evidence type="ECO:0000256" key="3">
    <source>
        <dbReference type="ARBA" id="ARBA00022777"/>
    </source>
</evidence>
<feature type="compositionally biased region" description="Low complexity" evidence="6">
    <location>
        <begin position="685"/>
        <end position="709"/>
    </location>
</feature>
<feature type="region of interest" description="Disordered" evidence="6">
    <location>
        <begin position="297"/>
        <end position="329"/>
    </location>
</feature>
<feature type="compositionally biased region" description="Polar residues" evidence="6">
    <location>
        <begin position="755"/>
        <end position="770"/>
    </location>
</feature>
<evidence type="ECO:0000256" key="5">
    <source>
        <dbReference type="SAM" id="Coils"/>
    </source>
</evidence>
<dbReference type="EC" id="2.7.10.1" evidence="1"/>
<dbReference type="OrthoDB" id="3268736at2759"/>
<dbReference type="AlphaFoldDB" id="A0A1X6MLS5"/>
<dbReference type="RefSeq" id="XP_024334109.1">
    <property type="nucleotide sequence ID" value="XM_024479957.1"/>
</dbReference>
<dbReference type="Gene3D" id="2.60.120.260">
    <property type="entry name" value="Galactose-binding domain-like"/>
    <property type="match status" value="2"/>
</dbReference>
<evidence type="ECO:0000256" key="6">
    <source>
        <dbReference type="SAM" id="MobiDB-lite"/>
    </source>
</evidence>
<protein>
    <recommendedName>
        <fullName evidence="1">receptor protein-tyrosine kinase</fullName>
        <ecNumber evidence="1">2.7.10.1</ecNumber>
    </recommendedName>
</protein>
<evidence type="ECO:0000256" key="4">
    <source>
        <dbReference type="ARBA" id="ARBA00023137"/>
    </source>
</evidence>
<feature type="compositionally biased region" description="Polar residues" evidence="6">
    <location>
        <begin position="710"/>
        <end position="727"/>
    </location>
</feature>
<dbReference type="Gene3D" id="6.10.250.2930">
    <property type="match status" value="1"/>
</dbReference>
<keyword evidence="10" id="KW-1185">Reference proteome</keyword>
<keyword evidence="7" id="KW-0472">Membrane</keyword>
<feature type="transmembrane region" description="Helical" evidence="7">
    <location>
        <begin position="250"/>
        <end position="273"/>
    </location>
</feature>
<accession>A0A1X6MLS5</accession>
<feature type="region of interest" description="Disordered" evidence="6">
    <location>
        <begin position="188"/>
        <end position="246"/>
    </location>
</feature>
<dbReference type="EMBL" id="KZ110609">
    <property type="protein sequence ID" value="OSX57315.1"/>
    <property type="molecule type" value="Genomic_DNA"/>
</dbReference>
<feature type="transmembrane region" description="Helical" evidence="7">
    <location>
        <begin position="482"/>
        <end position="501"/>
    </location>
</feature>